<keyword evidence="1 3" id="KW-0732">Signal</keyword>
<protein>
    <submittedName>
        <fullName evidence="4">SelT-like protein</fullName>
    </submittedName>
</protein>
<organism evidence="4 5">
    <name type="scientific">Leptotrombidium deliense</name>
    <dbReference type="NCBI Taxonomy" id="299467"/>
    <lineage>
        <taxon>Eukaryota</taxon>
        <taxon>Metazoa</taxon>
        <taxon>Ecdysozoa</taxon>
        <taxon>Arthropoda</taxon>
        <taxon>Chelicerata</taxon>
        <taxon>Arachnida</taxon>
        <taxon>Acari</taxon>
        <taxon>Acariformes</taxon>
        <taxon>Trombidiformes</taxon>
        <taxon>Prostigmata</taxon>
        <taxon>Anystina</taxon>
        <taxon>Parasitengona</taxon>
        <taxon>Trombiculoidea</taxon>
        <taxon>Trombiculidae</taxon>
        <taxon>Leptotrombidium</taxon>
    </lineage>
</organism>
<dbReference type="GO" id="GO:0005789">
    <property type="term" value="C:endoplasmic reticulum membrane"/>
    <property type="evidence" value="ECO:0007669"/>
    <property type="project" value="TreeGrafter"/>
</dbReference>
<gene>
    <name evidence="4" type="ORF">B4U80_09993</name>
</gene>
<feature type="signal peptide" evidence="3">
    <location>
        <begin position="1"/>
        <end position="20"/>
    </location>
</feature>
<dbReference type="NCBIfam" id="TIGR02174">
    <property type="entry name" value="CXXU_selWTH"/>
    <property type="match status" value="1"/>
</dbReference>
<evidence type="ECO:0000256" key="1">
    <source>
        <dbReference type="ARBA" id="ARBA00022729"/>
    </source>
</evidence>
<evidence type="ECO:0000313" key="4">
    <source>
        <dbReference type="EMBL" id="RWS31172.1"/>
    </source>
</evidence>
<dbReference type="Gene3D" id="3.40.30.10">
    <property type="entry name" value="Glutaredoxin"/>
    <property type="match status" value="1"/>
</dbReference>
<dbReference type="GO" id="GO:0004791">
    <property type="term" value="F:thioredoxin-disulfide reductase (NADPH) activity"/>
    <property type="evidence" value="ECO:0007669"/>
    <property type="project" value="TreeGrafter"/>
</dbReference>
<accession>A0A443SUJ0</accession>
<dbReference type="Pfam" id="PF10262">
    <property type="entry name" value="Rdx"/>
    <property type="match status" value="1"/>
</dbReference>
<dbReference type="PANTHER" id="PTHR13544:SF0">
    <property type="entry name" value="THIOREDOXIN REDUCTASE-LIKE SELENOPROTEIN T"/>
    <property type="match status" value="1"/>
</dbReference>
<dbReference type="OrthoDB" id="60822at2759"/>
<evidence type="ECO:0000256" key="2">
    <source>
        <dbReference type="ARBA" id="ARBA00023284"/>
    </source>
</evidence>
<dbReference type="STRING" id="299467.A0A443SUJ0"/>
<dbReference type="VEuPathDB" id="VectorBase:LDEU000870"/>
<evidence type="ECO:0000313" key="5">
    <source>
        <dbReference type="Proteomes" id="UP000288716"/>
    </source>
</evidence>
<dbReference type="PANTHER" id="PTHR13544">
    <property type="entry name" value="SELENOPROTEIN T"/>
    <property type="match status" value="1"/>
</dbReference>
<name>A0A443SUJ0_9ACAR</name>
<reference evidence="4 5" key="1">
    <citation type="journal article" date="2018" name="Gigascience">
        <title>Genomes of trombidid mites reveal novel predicted allergens and laterally-transferred genes associated with secondary metabolism.</title>
        <authorList>
            <person name="Dong X."/>
            <person name="Chaisiri K."/>
            <person name="Xia D."/>
            <person name="Armstrong S.D."/>
            <person name="Fang Y."/>
            <person name="Donnelly M.J."/>
            <person name="Kadowaki T."/>
            <person name="McGarry J.W."/>
            <person name="Darby A.C."/>
            <person name="Makepeace B.L."/>
        </authorList>
    </citation>
    <scope>NUCLEOTIDE SEQUENCE [LARGE SCALE GENOMIC DNA]</scope>
    <source>
        <strain evidence="4">UoL-UT</strain>
    </source>
</reference>
<evidence type="ECO:0000256" key="3">
    <source>
        <dbReference type="SAM" id="SignalP"/>
    </source>
</evidence>
<keyword evidence="2" id="KW-0676">Redox-active center</keyword>
<dbReference type="InterPro" id="IPR019389">
    <property type="entry name" value="Selenoprotein_T"/>
</dbReference>
<dbReference type="SUPFAM" id="SSF52833">
    <property type="entry name" value="Thioredoxin-like"/>
    <property type="match status" value="1"/>
</dbReference>
<sequence length="197" mass="22535">MERLAFSGLFVLFLAFTAKDLLFKDSGDEHVDTNDEFAPTRKKEIPNTSFRHMSSGPRYRRVFEEYSVILREKYPSLQLIGDNYPPPAYKLTLARFIGIAKLVVIALVLSNINPFSYFGIATPNLWLWLTQHKVYGCLMTFFISNMIEGQLIATGAFEISLNDVPVWSKLDTGRVPSPPELFQIIDSHQKLHTNIEF</sequence>
<keyword evidence="5" id="KW-1185">Reference proteome</keyword>
<feature type="chain" id="PRO_5019385407" evidence="3">
    <location>
        <begin position="21"/>
        <end position="197"/>
    </location>
</feature>
<comment type="caution">
    <text evidence="4">The sequence shown here is derived from an EMBL/GenBank/DDBJ whole genome shotgun (WGS) entry which is preliminary data.</text>
</comment>
<dbReference type="EMBL" id="NCKV01000252">
    <property type="protein sequence ID" value="RWS31172.1"/>
    <property type="molecule type" value="Genomic_DNA"/>
</dbReference>
<dbReference type="InterPro" id="IPR011893">
    <property type="entry name" value="Selenoprotein_Rdx-typ"/>
</dbReference>
<dbReference type="GO" id="GO:0045454">
    <property type="term" value="P:cell redox homeostasis"/>
    <property type="evidence" value="ECO:0007669"/>
    <property type="project" value="TreeGrafter"/>
</dbReference>
<dbReference type="InterPro" id="IPR036249">
    <property type="entry name" value="Thioredoxin-like_sf"/>
</dbReference>
<dbReference type="AlphaFoldDB" id="A0A443SUJ0"/>
<dbReference type="Proteomes" id="UP000288716">
    <property type="component" value="Unassembled WGS sequence"/>
</dbReference>
<proteinExistence type="predicted"/>